<evidence type="ECO:0000313" key="2">
    <source>
        <dbReference type="Proteomes" id="UP001491310"/>
    </source>
</evidence>
<protein>
    <submittedName>
        <fullName evidence="1">Uncharacterized protein</fullName>
    </submittedName>
</protein>
<gene>
    <name evidence="1" type="ORF">WJX75_008793</name>
</gene>
<dbReference type="Proteomes" id="UP001491310">
    <property type="component" value="Unassembled WGS sequence"/>
</dbReference>
<evidence type="ECO:0000313" key="1">
    <source>
        <dbReference type="EMBL" id="KAK9906834.1"/>
    </source>
</evidence>
<organism evidence="1 2">
    <name type="scientific">Coccomyxa subellipsoidea</name>
    <dbReference type="NCBI Taxonomy" id="248742"/>
    <lineage>
        <taxon>Eukaryota</taxon>
        <taxon>Viridiplantae</taxon>
        <taxon>Chlorophyta</taxon>
        <taxon>core chlorophytes</taxon>
        <taxon>Trebouxiophyceae</taxon>
        <taxon>Trebouxiophyceae incertae sedis</taxon>
        <taxon>Coccomyxaceae</taxon>
        <taxon>Coccomyxa</taxon>
    </lineage>
</organism>
<sequence length="72" mass="8366">MFFRDDYWKLVAPSLTSLTLGFGDFEFLEKVPHHWLQLLLLLRNLEVLELSAIGYPGNVHFEAPAELTVFRC</sequence>
<reference evidence="1 2" key="1">
    <citation type="journal article" date="2024" name="Nat. Commun.">
        <title>Phylogenomics reveals the evolutionary origins of lichenization in chlorophyte algae.</title>
        <authorList>
            <person name="Puginier C."/>
            <person name="Libourel C."/>
            <person name="Otte J."/>
            <person name="Skaloud P."/>
            <person name="Haon M."/>
            <person name="Grisel S."/>
            <person name="Petersen M."/>
            <person name="Berrin J.G."/>
            <person name="Delaux P.M."/>
            <person name="Dal Grande F."/>
            <person name="Keller J."/>
        </authorList>
    </citation>
    <scope>NUCLEOTIDE SEQUENCE [LARGE SCALE GENOMIC DNA]</scope>
    <source>
        <strain evidence="1 2">SAG 216-7</strain>
    </source>
</reference>
<proteinExistence type="predicted"/>
<keyword evidence="2" id="KW-1185">Reference proteome</keyword>
<comment type="caution">
    <text evidence="1">The sequence shown here is derived from an EMBL/GenBank/DDBJ whole genome shotgun (WGS) entry which is preliminary data.</text>
</comment>
<name>A0ABR2YK92_9CHLO</name>
<accession>A0ABR2YK92</accession>
<dbReference type="EMBL" id="JALJOT010000010">
    <property type="protein sequence ID" value="KAK9906834.1"/>
    <property type="molecule type" value="Genomic_DNA"/>
</dbReference>